<evidence type="ECO:0000256" key="7">
    <source>
        <dbReference type="ARBA" id="ARBA00022505"/>
    </source>
</evidence>
<gene>
    <name evidence="12" type="ORF">ISU02_07270</name>
</gene>
<evidence type="ECO:0000256" key="1">
    <source>
        <dbReference type="ARBA" id="ARBA00002901"/>
    </source>
</evidence>
<dbReference type="Gene3D" id="3.40.190.10">
    <property type="entry name" value="Periplasmic binding protein-like II"/>
    <property type="match status" value="1"/>
</dbReference>
<keyword evidence="7 10" id="KW-0500">Molybdenum</keyword>
<dbReference type="Gene3D" id="3.90.105.10">
    <property type="entry name" value="Molybdopterin biosynthesis moea protein, domain 2"/>
    <property type="match status" value="1"/>
</dbReference>
<dbReference type="Gene3D" id="3.40.980.10">
    <property type="entry name" value="MoaB/Mog-like domain"/>
    <property type="match status" value="1"/>
</dbReference>
<proteinExistence type="inferred from homology"/>
<keyword evidence="10" id="KW-0808">Transferase</keyword>
<dbReference type="Pfam" id="PF00994">
    <property type="entry name" value="MoCF_biosynth"/>
    <property type="match status" value="1"/>
</dbReference>
<evidence type="ECO:0000256" key="9">
    <source>
        <dbReference type="ARBA" id="ARBA00047317"/>
    </source>
</evidence>
<dbReference type="PANTHER" id="PTHR10192:SF16">
    <property type="entry name" value="MOLYBDOPTERIN MOLYBDENUMTRANSFERASE"/>
    <property type="match status" value="1"/>
</dbReference>
<dbReference type="EC" id="2.10.1.1" evidence="5 10"/>
<dbReference type="Proteomes" id="UP000614200">
    <property type="component" value="Unassembled WGS sequence"/>
</dbReference>
<dbReference type="Pfam" id="PF03454">
    <property type="entry name" value="MoeA_C"/>
    <property type="match status" value="1"/>
</dbReference>
<dbReference type="NCBIfam" id="TIGR00177">
    <property type="entry name" value="molyb_syn"/>
    <property type="match status" value="1"/>
</dbReference>
<comment type="function">
    <text evidence="1 10">Catalyzes the insertion of molybdate into adenylated molybdopterin with the concomitant release of AMP.</text>
</comment>
<dbReference type="NCBIfam" id="NF011068">
    <property type="entry name" value="PRK14498.1"/>
    <property type="match status" value="1"/>
</dbReference>
<dbReference type="SUPFAM" id="SSF63867">
    <property type="entry name" value="MoeA C-terminal domain-like"/>
    <property type="match status" value="1"/>
</dbReference>
<dbReference type="RefSeq" id="WP_194701156.1">
    <property type="nucleotide sequence ID" value="NZ_JADKNH010000004.1"/>
</dbReference>
<dbReference type="SMART" id="SM00852">
    <property type="entry name" value="MoCF_biosynth"/>
    <property type="match status" value="1"/>
</dbReference>
<dbReference type="PROSITE" id="PS01079">
    <property type="entry name" value="MOCF_BIOSYNTHESIS_2"/>
    <property type="match status" value="1"/>
</dbReference>
<dbReference type="InterPro" id="IPR008284">
    <property type="entry name" value="MoCF_biosynth_CS"/>
</dbReference>
<accession>A0ABR9ZTL8</accession>
<comment type="cofactor">
    <cofactor evidence="10">
        <name>Mg(2+)</name>
        <dbReference type="ChEBI" id="CHEBI:18420"/>
    </cofactor>
</comment>
<dbReference type="PANTHER" id="PTHR10192">
    <property type="entry name" value="MOLYBDOPTERIN BIOSYNTHESIS PROTEIN"/>
    <property type="match status" value="1"/>
</dbReference>
<comment type="pathway">
    <text evidence="3 10">Cofactor biosynthesis; molybdopterin biosynthesis.</text>
</comment>
<name>A0ABR9ZTL8_9FIRM</name>
<dbReference type="Gene3D" id="2.40.340.10">
    <property type="entry name" value="MoeA, C-terminal, domain IV"/>
    <property type="match status" value="1"/>
</dbReference>
<evidence type="ECO:0000256" key="5">
    <source>
        <dbReference type="ARBA" id="ARBA00013269"/>
    </source>
</evidence>
<dbReference type="InterPro" id="IPR036425">
    <property type="entry name" value="MoaB/Mog-like_dom_sf"/>
</dbReference>
<evidence type="ECO:0000256" key="8">
    <source>
        <dbReference type="ARBA" id="ARBA00023150"/>
    </source>
</evidence>
<dbReference type="CDD" id="cd00887">
    <property type="entry name" value="MoeA"/>
    <property type="match status" value="1"/>
</dbReference>
<dbReference type="Pfam" id="PF12727">
    <property type="entry name" value="PBP_like"/>
    <property type="match status" value="1"/>
</dbReference>
<keyword evidence="10" id="KW-0479">Metal-binding</keyword>
<evidence type="ECO:0000259" key="11">
    <source>
        <dbReference type="SMART" id="SM00852"/>
    </source>
</evidence>
<comment type="catalytic activity">
    <reaction evidence="9">
        <text>adenylyl-molybdopterin + molybdate = Mo-molybdopterin + AMP + H(+)</text>
        <dbReference type="Rhea" id="RHEA:35047"/>
        <dbReference type="ChEBI" id="CHEBI:15378"/>
        <dbReference type="ChEBI" id="CHEBI:36264"/>
        <dbReference type="ChEBI" id="CHEBI:62727"/>
        <dbReference type="ChEBI" id="CHEBI:71302"/>
        <dbReference type="ChEBI" id="CHEBI:456215"/>
        <dbReference type="EC" id="2.10.1.1"/>
    </reaction>
</comment>
<dbReference type="InterPro" id="IPR036135">
    <property type="entry name" value="MoeA_linker/N_sf"/>
</dbReference>
<protein>
    <recommendedName>
        <fullName evidence="6 10">Molybdopterin molybdenumtransferase</fullName>
        <ecNumber evidence="5 10">2.10.1.1</ecNumber>
    </recommendedName>
</protein>
<dbReference type="InterPro" id="IPR005110">
    <property type="entry name" value="MoeA_linker/N"/>
</dbReference>
<evidence type="ECO:0000313" key="12">
    <source>
        <dbReference type="EMBL" id="MBF4692914.1"/>
    </source>
</evidence>
<dbReference type="Gene3D" id="2.170.190.11">
    <property type="entry name" value="Molybdopterin biosynthesis moea protein, domain 3"/>
    <property type="match status" value="1"/>
</dbReference>
<dbReference type="InterPro" id="IPR001453">
    <property type="entry name" value="MoaB/Mog_dom"/>
</dbReference>
<dbReference type="EMBL" id="JADKNH010000004">
    <property type="protein sequence ID" value="MBF4692914.1"/>
    <property type="molecule type" value="Genomic_DNA"/>
</dbReference>
<dbReference type="SUPFAM" id="SSF63882">
    <property type="entry name" value="MoeA N-terminal region -like"/>
    <property type="match status" value="1"/>
</dbReference>
<keyword evidence="13" id="KW-1185">Reference proteome</keyword>
<comment type="similarity">
    <text evidence="4 10">Belongs to the MoeA family.</text>
</comment>
<reference evidence="12 13" key="1">
    <citation type="submission" date="2020-11" db="EMBL/GenBank/DDBJ databases">
        <title>Fusibacter basophilias sp. nov.</title>
        <authorList>
            <person name="Qiu D."/>
        </authorList>
    </citation>
    <scope>NUCLEOTIDE SEQUENCE [LARGE SCALE GENOMIC DNA]</scope>
    <source>
        <strain evidence="12 13">Q10-2</strain>
    </source>
</reference>
<organism evidence="12 13">
    <name type="scientific">Fusibacter ferrireducens</name>
    <dbReference type="NCBI Taxonomy" id="2785058"/>
    <lineage>
        <taxon>Bacteria</taxon>
        <taxon>Bacillati</taxon>
        <taxon>Bacillota</taxon>
        <taxon>Clostridia</taxon>
        <taxon>Eubacteriales</taxon>
        <taxon>Eubacteriales Family XII. Incertae Sedis</taxon>
        <taxon>Fusibacter</taxon>
    </lineage>
</organism>
<dbReference type="InterPro" id="IPR005111">
    <property type="entry name" value="MoeA_C_domain_IV"/>
</dbReference>
<feature type="domain" description="MoaB/Mog" evidence="11">
    <location>
        <begin position="175"/>
        <end position="312"/>
    </location>
</feature>
<evidence type="ECO:0000256" key="4">
    <source>
        <dbReference type="ARBA" id="ARBA00010763"/>
    </source>
</evidence>
<evidence type="ECO:0000256" key="2">
    <source>
        <dbReference type="ARBA" id="ARBA00003487"/>
    </source>
</evidence>
<comment type="caution">
    <text evidence="12">The sequence shown here is derived from an EMBL/GenBank/DDBJ whole genome shotgun (WGS) entry which is preliminary data.</text>
</comment>
<dbReference type="SUPFAM" id="SSF53218">
    <property type="entry name" value="Molybdenum cofactor biosynthesis proteins"/>
    <property type="match status" value="1"/>
</dbReference>
<comment type="function">
    <text evidence="2">May be involved in the biosynthesis of molybdopterin.</text>
</comment>
<dbReference type="InterPro" id="IPR024370">
    <property type="entry name" value="PBP_domain"/>
</dbReference>
<evidence type="ECO:0000313" key="13">
    <source>
        <dbReference type="Proteomes" id="UP000614200"/>
    </source>
</evidence>
<sequence length="632" mass="69234">MAQRNVYISNMPLDEALKKYREHLENPLQSESVPVKSTLHRITFGPVFAHRSSPSDPCSAMDGIAVLSERTQGANEKNPMQLKEHEDFEYVNTGNLLPENKDSVIMIEDVKPVSEGVIEIVEAAYSWQHVRQVGEDIIVGEMLLPSFHKVRPMDLGALISGGVSSVDVFEKLKVGILPTGNEIVQDLDALTRGKIIDSNSSVIEGLLTEMGCLTKVYSPCHDDPNALKEAIERGLGENHMLITIAGSSAGEKDYTVSTIEALGEVVVHGVAIKPGKPTILGKIKGKSVVGLPGYPVSAFFAFEAFVKPLIESWHGQMDEMSIHEGVLTQRVVSSLKHEELVRVTLGEVNGKWVVTPLNRGAGTTMSLVKADGVLTIPRLSEGIERGESVEVKLLKPLHTLSERLVVIGSHDLLLDIVADRMPMTSTHVGSLGGVMALIKDECHMAPIHLIDEKTGIYNISTVQRFFPNRKMALIKGVKRLQGLMVRKGNPKGIYTFQDLARKEIEFINRQKGAGTRQLLDYELSKLGISGGDINGYHREVVTHMAVAVAVASEGADAGLGVYSAANSMGLDFIEVGYESYDFLVPYALLEDFRVQRFIDLIKSPYFKTQMTEIGGYALEETGDIIEIGETYD</sequence>
<dbReference type="InterPro" id="IPR036688">
    <property type="entry name" value="MoeA_C_domain_IV_sf"/>
</dbReference>
<dbReference type="SUPFAM" id="SSF53850">
    <property type="entry name" value="Periplasmic binding protein-like II"/>
    <property type="match status" value="1"/>
</dbReference>
<evidence type="ECO:0000256" key="10">
    <source>
        <dbReference type="RuleBase" id="RU365090"/>
    </source>
</evidence>
<keyword evidence="10" id="KW-0460">Magnesium</keyword>
<keyword evidence="8 10" id="KW-0501">Molybdenum cofactor biosynthesis</keyword>
<dbReference type="Pfam" id="PF03453">
    <property type="entry name" value="MoeA_N"/>
    <property type="match status" value="1"/>
</dbReference>
<evidence type="ECO:0000256" key="3">
    <source>
        <dbReference type="ARBA" id="ARBA00005046"/>
    </source>
</evidence>
<dbReference type="InterPro" id="IPR038987">
    <property type="entry name" value="MoeA-like"/>
</dbReference>
<evidence type="ECO:0000256" key="6">
    <source>
        <dbReference type="ARBA" id="ARBA00021108"/>
    </source>
</evidence>